<evidence type="ECO:0000256" key="3">
    <source>
        <dbReference type="ARBA" id="ARBA00022691"/>
    </source>
</evidence>
<organism evidence="8 9">
    <name type="scientific">Candidatus Schekmanbacteria bacterium RBG_16_38_11</name>
    <dbReference type="NCBI Taxonomy" id="1817880"/>
    <lineage>
        <taxon>Bacteria</taxon>
        <taxon>Candidatus Schekmaniibacteriota</taxon>
    </lineage>
</organism>
<dbReference type="InterPro" id="IPR034474">
    <property type="entry name" value="Methyltransferase_Class_D"/>
</dbReference>
<evidence type="ECO:0000313" key="8">
    <source>
        <dbReference type="EMBL" id="OGL43670.1"/>
    </source>
</evidence>
<dbReference type="SUPFAM" id="SSF102114">
    <property type="entry name" value="Radical SAM enzymes"/>
    <property type="match status" value="1"/>
</dbReference>
<accession>A0A1F7RQQ9</accession>
<protein>
    <recommendedName>
        <fullName evidence="7">Radical SAM core domain-containing protein</fullName>
    </recommendedName>
</protein>
<evidence type="ECO:0000256" key="5">
    <source>
        <dbReference type="ARBA" id="ARBA00023004"/>
    </source>
</evidence>
<dbReference type="PROSITE" id="PS51918">
    <property type="entry name" value="RADICAL_SAM"/>
    <property type="match status" value="1"/>
</dbReference>
<dbReference type="PROSITE" id="PS01305">
    <property type="entry name" value="MOAA_NIFB_PQQE"/>
    <property type="match status" value="1"/>
</dbReference>
<dbReference type="CDD" id="cd01335">
    <property type="entry name" value="Radical_SAM"/>
    <property type="match status" value="1"/>
</dbReference>
<dbReference type="Pfam" id="PF04055">
    <property type="entry name" value="Radical_SAM"/>
    <property type="match status" value="1"/>
</dbReference>
<evidence type="ECO:0000256" key="2">
    <source>
        <dbReference type="ARBA" id="ARBA00022485"/>
    </source>
</evidence>
<dbReference type="Gene3D" id="3.20.20.70">
    <property type="entry name" value="Aldolase class I"/>
    <property type="match status" value="1"/>
</dbReference>
<dbReference type="Proteomes" id="UP000178435">
    <property type="component" value="Unassembled WGS sequence"/>
</dbReference>
<keyword evidence="4" id="KW-0479">Metal-binding</keyword>
<dbReference type="InterPro" id="IPR007197">
    <property type="entry name" value="rSAM"/>
</dbReference>
<sequence length="345" mass="39978">MSILAGSVTKVRKQPKNIYAETISLCPECAKDCQAYYEEKDEGIYLNIECSEHGLHSERVESDAQFFKQKYEREYEKDCKHLALPITYRCNLRCKYCYTLSNSSLLLPEDRPIEKLTGMIKSFDGNVTLIGGEATIRKDLLQIIRIAKGIDSKRKISIATNGQRLHDINFVKELKESGLDFVFLSFDDIEYEGSQIIHQNKIEALSNCYKLRMPVWLQRTIDKLPQLDSIFELLEAYKRVIFNVTIRTVKPFGMLYPKHEIFVSSIIKYLKKENDYRKGGSPFNNYITLKGKNVKVCSWINDVKRIDPIDSNYIISDDTLTPFHRGMKMDEVLLKRRGSKPQLIS</sequence>
<evidence type="ECO:0000259" key="7">
    <source>
        <dbReference type="PROSITE" id="PS51918"/>
    </source>
</evidence>
<feature type="domain" description="Radical SAM core" evidence="7">
    <location>
        <begin position="76"/>
        <end position="282"/>
    </location>
</feature>
<keyword evidence="6" id="KW-0411">Iron-sulfur</keyword>
<dbReference type="SFLD" id="SFLDG01067">
    <property type="entry name" value="SPASM/twitch_domain_containing"/>
    <property type="match status" value="1"/>
</dbReference>
<dbReference type="GO" id="GO:0051539">
    <property type="term" value="F:4 iron, 4 sulfur cluster binding"/>
    <property type="evidence" value="ECO:0007669"/>
    <property type="project" value="UniProtKB-KW"/>
</dbReference>
<dbReference type="GO" id="GO:0003824">
    <property type="term" value="F:catalytic activity"/>
    <property type="evidence" value="ECO:0007669"/>
    <property type="project" value="InterPro"/>
</dbReference>
<reference evidence="8 9" key="1">
    <citation type="journal article" date="2016" name="Nat. Commun.">
        <title>Thousands of microbial genomes shed light on interconnected biogeochemical processes in an aquifer system.</title>
        <authorList>
            <person name="Anantharaman K."/>
            <person name="Brown C.T."/>
            <person name="Hug L.A."/>
            <person name="Sharon I."/>
            <person name="Castelle C.J."/>
            <person name="Probst A.J."/>
            <person name="Thomas B.C."/>
            <person name="Singh A."/>
            <person name="Wilkins M.J."/>
            <person name="Karaoz U."/>
            <person name="Brodie E.L."/>
            <person name="Williams K.H."/>
            <person name="Hubbard S.S."/>
            <person name="Banfield J.F."/>
        </authorList>
    </citation>
    <scope>NUCLEOTIDE SEQUENCE [LARGE SCALE GENOMIC DNA]</scope>
</reference>
<dbReference type="GO" id="GO:0046872">
    <property type="term" value="F:metal ion binding"/>
    <property type="evidence" value="ECO:0007669"/>
    <property type="project" value="UniProtKB-KW"/>
</dbReference>
<dbReference type="SFLD" id="SFLDS00029">
    <property type="entry name" value="Radical_SAM"/>
    <property type="match status" value="1"/>
</dbReference>
<dbReference type="InterPro" id="IPR006638">
    <property type="entry name" value="Elp3/MiaA/NifB-like_rSAM"/>
</dbReference>
<keyword evidence="2" id="KW-0004">4Fe-4S</keyword>
<keyword evidence="5" id="KW-0408">Iron</keyword>
<evidence type="ECO:0000256" key="4">
    <source>
        <dbReference type="ARBA" id="ARBA00022723"/>
    </source>
</evidence>
<dbReference type="Pfam" id="PF23545">
    <property type="entry name" value="Zn_ribbon_HMPTM"/>
    <property type="match status" value="1"/>
</dbReference>
<dbReference type="InterPro" id="IPR058240">
    <property type="entry name" value="rSAM_sf"/>
</dbReference>
<dbReference type="InterPro" id="IPR013785">
    <property type="entry name" value="Aldolase_TIM"/>
</dbReference>
<dbReference type="InterPro" id="IPR056488">
    <property type="entry name" value="Zn_ribbon_HMPTM"/>
</dbReference>
<name>A0A1F7RQQ9_9BACT</name>
<gene>
    <name evidence="8" type="ORF">A2149_06090</name>
</gene>
<dbReference type="PANTHER" id="PTHR43306:SF1">
    <property type="entry name" value="7,8-DIHYDRO-6-HYDROXYMETHYLPTERIN DIMETHYLTRANSFERASE"/>
    <property type="match status" value="1"/>
</dbReference>
<evidence type="ECO:0000256" key="6">
    <source>
        <dbReference type="ARBA" id="ARBA00023014"/>
    </source>
</evidence>
<comment type="caution">
    <text evidence="8">The sequence shown here is derived from an EMBL/GenBank/DDBJ whole genome shotgun (WGS) entry which is preliminary data.</text>
</comment>
<proteinExistence type="predicted"/>
<evidence type="ECO:0000313" key="9">
    <source>
        <dbReference type="Proteomes" id="UP000178435"/>
    </source>
</evidence>
<dbReference type="InterPro" id="IPR000385">
    <property type="entry name" value="MoaA_NifB_PqqE_Fe-S-bd_CS"/>
</dbReference>
<dbReference type="GO" id="GO:0032324">
    <property type="term" value="P:molybdopterin cofactor biosynthetic process"/>
    <property type="evidence" value="ECO:0007669"/>
    <property type="project" value="UniProtKB-ARBA"/>
</dbReference>
<comment type="cofactor">
    <cofactor evidence="1">
        <name>[4Fe-4S] cluster</name>
        <dbReference type="ChEBI" id="CHEBI:49883"/>
    </cofactor>
</comment>
<dbReference type="SMART" id="SM00729">
    <property type="entry name" value="Elp3"/>
    <property type="match status" value="1"/>
</dbReference>
<dbReference type="PANTHER" id="PTHR43306">
    <property type="entry name" value="7,8-DIHYDRO-6-HYDROXYMETHYLPTERIN DIMETHYLTRANSFERASE"/>
    <property type="match status" value="1"/>
</dbReference>
<dbReference type="AlphaFoldDB" id="A0A1F7RQQ9"/>
<evidence type="ECO:0000256" key="1">
    <source>
        <dbReference type="ARBA" id="ARBA00001966"/>
    </source>
</evidence>
<dbReference type="EMBL" id="MGDF01000179">
    <property type="protein sequence ID" value="OGL43670.1"/>
    <property type="molecule type" value="Genomic_DNA"/>
</dbReference>
<keyword evidence="3" id="KW-0949">S-adenosyl-L-methionine</keyword>